<dbReference type="PANTHER" id="PTHR18895">
    <property type="entry name" value="HEMK METHYLTRANSFERASE"/>
    <property type="match status" value="1"/>
</dbReference>
<protein>
    <recommendedName>
        <fullName evidence="5">Release factor glutamine methyltransferase</fullName>
        <shortName evidence="5">RF MTase</shortName>
        <ecNumber evidence="5">2.1.1.297</ecNumber>
    </recommendedName>
    <alternativeName>
        <fullName evidence="5">N5-glutamine methyltransferase PrmC</fullName>
    </alternativeName>
    <alternativeName>
        <fullName evidence="5">Protein-(glutamine-N5) MTase PrmC</fullName>
    </alternativeName>
    <alternativeName>
        <fullName evidence="5">Protein-glutamine N-methyltransferase PrmC</fullName>
    </alternativeName>
</protein>
<dbReference type="InterPro" id="IPR002052">
    <property type="entry name" value="DNA_methylase_N6_adenine_CS"/>
</dbReference>
<keyword evidence="9" id="KW-1185">Reference proteome</keyword>
<reference evidence="9" key="1">
    <citation type="journal article" date="2019" name="Int. J. Syst. Evol. Microbiol.">
        <title>The Global Catalogue of Microorganisms (GCM) 10K type strain sequencing project: providing services to taxonomists for standard genome sequencing and annotation.</title>
        <authorList>
            <consortium name="The Broad Institute Genomics Platform"/>
            <consortium name="The Broad Institute Genome Sequencing Center for Infectious Disease"/>
            <person name="Wu L."/>
            <person name="Ma J."/>
        </authorList>
    </citation>
    <scope>NUCLEOTIDE SEQUENCE [LARGE SCALE GENOMIC DNA]</scope>
    <source>
        <strain evidence="9">TISTR 1571</strain>
    </source>
</reference>
<dbReference type="SUPFAM" id="SSF53335">
    <property type="entry name" value="S-adenosyl-L-methionine-dependent methyltransferases"/>
    <property type="match status" value="1"/>
</dbReference>
<evidence type="ECO:0000256" key="2">
    <source>
        <dbReference type="ARBA" id="ARBA00022679"/>
    </source>
</evidence>
<feature type="domain" description="Methyltransferase small" evidence="6">
    <location>
        <begin position="107"/>
        <end position="188"/>
    </location>
</feature>
<evidence type="ECO:0000256" key="4">
    <source>
        <dbReference type="ARBA" id="ARBA00048391"/>
    </source>
</evidence>
<dbReference type="PROSITE" id="PS00092">
    <property type="entry name" value="N6_MTASE"/>
    <property type="match status" value="1"/>
</dbReference>
<dbReference type="CDD" id="cd02440">
    <property type="entry name" value="AdoMet_MTases"/>
    <property type="match status" value="1"/>
</dbReference>
<dbReference type="InterPro" id="IPR004556">
    <property type="entry name" value="HemK-like"/>
</dbReference>
<dbReference type="PANTHER" id="PTHR18895:SF74">
    <property type="entry name" value="MTRF1L RELEASE FACTOR GLUTAMINE METHYLTRANSFERASE"/>
    <property type="match status" value="1"/>
</dbReference>
<comment type="catalytic activity">
    <reaction evidence="4 5">
        <text>L-glutaminyl-[peptide chain release factor] + S-adenosyl-L-methionine = N(5)-methyl-L-glutaminyl-[peptide chain release factor] + S-adenosyl-L-homocysteine + H(+)</text>
        <dbReference type="Rhea" id="RHEA:42896"/>
        <dbReference type="Rhea" id="RHEA-COMP:10271"/>
        <dbReference type="Rhea" id="RHEA-COMP:10272"/>
        <dbReference type="ChEBI" id="CHEBI:15378"/>
        <dbReference type="ChEBI" id="CHEBI:30011"/>
        <dbReference type="ChEBI" id="CHEBI:57856"/>
        <dbReference type="ChEBI" id="CHEBI:59789"/>
        <dbReference type="ChEBI" id="CHEBI:61891"/>
        <dbReference type="EC" id="2.1.1.297"/>
    </reaction>
</comment>
<comment type="caution">
    <text evidence="8">The sequence shown here is derived from an EMBL/GenBank/DDBJ whole genome shotgun (WGS) entry which is preliminary data.</text>
</comment>
<name>A0ABW5QAB1_9BACI</name>
<dbReference type="InterPro" id="IPR007848">
    <property type="entry name" value="Small_mtfrase_dom"/>
</dbReference>
<feature type="binding site" evidence="5">
    <location>
        <begin position="180"/>
        <end position="183"/>
    </location>
    <ligand>
        <name>substrate</name>
    </ligand>
</feature>
<evidence type="ECO:0000256" key="5">
    <source>
        <dbReference type="HAMAP-Rule" id="MF_02126"/>
    </source>
</evidence>
<dbReference type="InterPro" id="IPR029063">
    <property type="entry name" value="SAM-dependent_MTases_sf"/>
</dbReference>
<evidence type="ECO:0000313" key="8">
    <source>
        <dbReference type="EMBL" id="MFD2638545.1"/>
    </source>
</evidence>
<comment type="similarity">
    <text evidence="5">Belongs to the protein N5-glutamine methyltransferase family. PrmC subfamily.</text>
</comment>
<keyword evidence="2 5" id="KW-0808">Transferase</keyword>
<feature type="binding site" evidence="5">
    <location>
        <position position="138"/>
    </location>
    <ligand>
        <name>S-adenosyl-L-methionine</name>
        <dbReference type="ChEBI" id="CHEBI:59789"/>
    </ligand>
</feature>
<sequence length="272" mass="30688">MTVREARRWASSFLEQHNREARVADLLLMHLLDVELADFLLMQQEKLSEWSTFEDWVRDHADTGKPLEHFTGVSEFYGRKFSVSEHVLIPRPETEELIEAVKPFIQPNDTIVDVGTGSGIIAVTLKKEHPQLSMFATDISPDALKVASGNAERLGADVEFKQGNFLEPVINEPIDIVISNPPYVPESDRPELSETVMHDPELALFADDHGLAAYREIIRQIGLLRKPPRLVAFEIGYDQGESVPKLIQQADPEAVVQVLQDINGKDRMVLWS</sequence>
<evidence type="ECO:0000313" key="9">
    <source>
        <dbReference type="Proteomes" id="UP001597452"/>
    </source>
</evidence>
<proteinExistence type="inferred from homology"/>
<evidence type="ECO:0000259" key="7">
    <source>
        <dbReference type="Pfam" id="PF17827"/>
    </source>
</evidence>
<feature type="domain" description="Release factor glutamine methyltransferase N-terminal" evidence="7">
    <location>
        <begin position="5"/>
        <end position="72"/>
    </location>
</feature>
<evidence type="ECO:0000259" key="6">
    <source>
        <dbReference type="Pfam" id="PF05175"/>
    </source>
</evidence>
<keyword evidence="1 5" id="KW-0489">Methyltransferase</keyword>
<feature type="binding site" evidence="5">
    <location>
        <begin position="115"/>
        <end position="119"/>
    </location>
    <ligand>
        <name>S-adenosyl-L-methionine</name>
        <dbReference type="ChEBI" id="CHEBI:59789"/>
    </ligand>
</feature>
<keyword evidence="3 5" id="KW-0949">S-adenosyl-L-methionine</keyword>
<dbReference type="HAMAP" id="MF_02126">
    <property type="entry name" value="RF_methyltr_PrmC"/>
    <property type="match status" value="1"/>
</dbReference>
<dbReference type="EC" id="2.1.1.297" evidence="5"/>
<dbReference type="RefSeq" id="WP_054754799.1">
    <property type="nucleotide sequence ID" value="NZ_JBHUMZ010000018.1"/>
</dbReference>
<feature type="binding site" evidence="5">
    <location>
        <position position="180"/>
    </location>
    <ligand>
        <name>S-adenosyl-L-methionine</name>
        <dbReference type="ChEBI" id="CHEBI:59789"/>
    </ligand>
</feature>
<feature type="binding site" evidence="5">
    <location>
        <position position="165"/>
    </location>
    <ligand>
        <name>S-adenosyl-L-methionine</name>
        <dbReference type="ChEBI" id="CHEBI:59789"/>
    </ligand>
</feature>
<dbReference type="Gene3D" id="1.10.8.10">
    <property type="entry name" value="DNA helicase RuvA subunit, C-terminal domain"/>
    <property type="match status" value="1"/>
</dbReference>
<dbReference type="NCBIfam" id="TIGR00536">
    <property type="entry name" value="hemK_fam"/>
    <property type="match status" value="1"/>
</dbReference>
<accession>A0ABW5QAB1</accession>
<comment type="function">
    <text evidence="5">Methylates the class 1 translation termination release factors RF1/PrfA and RF2/PrfB on the glutamine residue of the universally conserved GGQ motif.</text>
</comment>
<dbReference type="EMBL" id="JBHUMZ010000018">
    <property type="protein sequence ID" value="MFD2638545.1"/>
    <property type="molecule type" value="Genomic_DNA"/>
</dbReference>
<gene>
    <name evidence="5 8" type="primary">prmC</name>
    <name evidence="8" type="ORF">ACFSW4_06705</name>
</gene>
<dbReference type="GO" id="GO:0102559">
    <property type="term" value="F:peptide chain release factor N(5)-glutamine methyltransferase activity"/>
    <property type="evidence" value="ECO:0007669"/>
    <property type="project" value="UniProtKB-EC"/>
</dbReference>
<dbReference type="Pfam" id="PF17827">
    <property type="entry name" value="PrmC_N"/>
    <property type="match status" value="1"/>
</dbReference>
<dbReference type="InterPro" id="IPR050320">
    <property type="entry name" value="N5-glutamine_MTase"/>
</dbReference>
<dbReference type="Proteomes" id="UP001597452">
    <property type="component" value="Unassembled WGS sequence"/>
</dbReference>
<dbReference type="InterPro" id="IPR040758">
    <property type="entry name" value="PrmC_N"/>
</dbReference>
<dbReference type="InterPro" id="IPR019874">
    <property type="entry name" value="RF_methyltr_PrmC"/>
</dbReference>
<evidence type="ECO:0000256" key="3">
    <source>
        <dbReference type="ARBA" id="ARBA00022691"/>
    </source>
</evidence>
<dbReference type="Pfam" id="PF05175">
    <property type="entry name" value="MTS"/>
    <property type="match status" value="1"/>
</dbReference>
<dbReference type="Gene3D" id="3.40.50.150">
    <property type="entry name" value="Vaccinia Virus protein VP39"/>
    <property type="match status" value="1"/>
</dbReference>
<organism evidence="8 9">
    <name type="scientific">Piscibacillus salipiscarius</name>
    <dbReference type="NCBI Taxonomy" id="299480"/>
    <lineage>
        <taxon>Bacteria</taxon>
        <taxon>Bacillati</taxon>
        <taxon>Bacillota</taxon>
        <taxon>Bacilli</taxon>
        <taxon>Bacillales</taxon>
        <taxon>Bacillaceae</taxon>
        <taxon>Piscibacillus</taxon>
    </lineage>
</organism>
<evidence type="ECO:0000256" key="1">
    <source>
        <dbReference type="ARBA" id="ARBA00022603"/>
    </source>
</evidence>
<dbReference type="GO" id="GO:0032259">
    <property type="term" value="P:methylation"/>
    <property type="evidence" value="ECO:0007669"/>
    <property type="project" value="UniProtKB-KW"/>
</dbReference>
<dbReference type="NCBIfam" id="TIGR03534">
    <property type="entry name" value="RF_mod_PrmC"/>
    <property type="match status" value="1"/>
</dbReference>